<dbReference type="InterPro" id="IPR038694">
    <property type="entry name" value="DUF427_sf"/>
</dbReference>
<dbReference type="OrthoDB" id="285364at2"/>
<dbReference type="Proteomes" id="UP000247634">
    <property type="component" value="Chromosome"/>
</dbReference>
<evidence type="ECO:0000313" key="3">
    <source>
        <dbReference type="Proteomes" id="UP000247634"/>
    </source>
</evidence>
<reference evidence="2 3" key="1">
    <citation type="submission" date="2018-06" db="EMBL/GenBank/DDBJ databases">
        <title>The complete genome sequence of a nosiheptide producer Streptomyces actuosus ATCC 25421: deducing the ability of producing a new class III lantibiotics.</title>
        <authorList>
            <person name="Liu W."/>
            <person name="Sun F."/>
            <person name="Hu Y."/>
        </authorList>
    </citation>
    <scope>NUCLEOTIDE SEQUENCE [LARGE SCALE GENOMIC DNA]</scope>
    <source>
        <strain evidence="2 3">ATCC 25421</strain>
    </source>
</reference>
<evidence type="ECO:0000259" key="1">
    <source>
        <dbReference type="Pfam" id="PF04248"/>
    </source>
</evidence>
<dbReference type="AlphaFoldDB" id="A0A2U9P962"/>
<evidence type="ECO:0000313" key="2">
    <source>
        <dbReference type="EMBL" id="AWT45635.1"/>
    </source>
</evidence>
<gene>
    <name evidence="2" type="ORF">DMT42_27340</name>
</gene>
<accession>A0A2U9P962</accession>
<dbReference type="KEGG" id="sact:DMT42_27340"/>
<dbReference type="InterPro" id="IPR007361">
    <property type="entry name" value="DUF427"/>
</dbReference>
<feature type="domain" description="DUF427" evidence="1">
    <location>
        <begin position="16"/>
        <end position="103"/>
    </location>
</feature>
<proteinExistence type="predicted"/>
<dbReference type="RefSeq" id="WP_110630882.1">
    <property type="nucleotide sequence ID" value="NZ_CP029788.1"/>
</dbReference>
<dbReference type="PANTHER" id="PTHR34310">
    <property type="entry name" value="DUF427 DOMAIN PROTEIN (AFU_ORTHOLOGUE AFUA_3G02220)"/>
    <property type="match status" value="1"/>
</dbReference>
<dbReference type="PANTHER" id="PTHR34310:SF8">
    <property type="entry name" value="CONSERVED PROTEIN"/>
    <property type="match status" value="1"/>
</dbReference>
<dbReference type="Gene3D" id="2.170.150.40">
    <property type="entry name" value="Domain of unknown function (DUF427)"/>
    <property type="match status" value="1"/>
</dbReference>
<sequence>MAKGHTITIEEGDLHVRVVHDGRVLAESDRPLVLRETGCPVRYYLPAEDVRLDLLTPSDTHTHCPFKGTASYWSLPGAPDLVWSYPDPKPDVAAIKGHLCFYDVEVS</sequence>
<dbReference type="EMBL" id="CP029788">
    <property type="protein sequence ID" value="AWT45635.1"/>
    <property type="molecule type" value="Genomic_DNA"/>
</dbReference>
<keyword evidence="3" id="KW-1185">Reference proteome</keyword>
<name>A0A2U9P962_STRAS</name>
<organism evidence="2 3">
    <name type="scientific">Streptomyces actuosus</name>
    <dbReference type="NCBI Taxonomy" id="1885"/>
    <lineage>
        <taxon>Bacteria</taxon>
        <taxon>Bacillati</taxon>
        <taxon>Actinomycetota</taxon>
        <taxon>Actinomycetes</taxon>
        <taxon>Kitasatosporales</taxon>
        <taxon>Streptomycetaceae</taxon>
        <taxon>Streptomyces</taxon>
    </lineage>
</organism>
<dbReference type="Pfam" id="PF04248">
    <property type="entry name" value="NTP_transf_9"/>
    <property type="match status" value="1"/>
</dbReference>
<protein>
    <recommendedName>
        <fullName evidence="1">DUF427 domain-containing protein</fullName>
    </recommendedName>
</protein>